<comment type="caution">
    <text evidence="2">The sequence shown here is derived from an EMBL/GenBank/DDBJ whole genome shotgun (WGS) entry which is preliminary data.</text>
</comment>
<accession>A0ABV5NVA5</accession>
<gene>
    <name evidence="2" type="ORF">ACFFR3_32610</name>
</gene>
<dbReference type="NCBIfam" id="TIGR03891">
    <property type="entry name" value="thiopep_ocin"/>
    <property type="match status" value="1"/>
</dbReference>
<dbReference type="RefSeq" id="WP_379484389.1">
    <property type="nucleotide sequence ID" value="NZ_JBHMCF010000038.1"/>
</dbReference>
<reference evidence="2 3" key="1">
    <citation type="submission" date="2024-09" db="EMBL/GenBank/DDBJ databases">
        <authorList>
            <person name="Sun Q."/>
            <person name="Mori K."/>
        </authorList>
    </citation>
    <scope>NUCLEOTIDE SEQUENCE [LARGE SCALE GENOMIC DNA]</scope>
    <source>
        <strain evidence="2 3">JCM 3324</strain>
    </source>
</reference>
<dbReference type="Pfam" id="PF14028">
    <property type="entry name" value="Lant_dehydr_C"/>
    <property type="match status" value="1"/>
</dbReference>
<dbReference type="InterPro" id="IPR023809">
    <property type="entry name" value="Thiopep_bacteriocin_synth_dom"/>
</dbReference>
<name>A0ABV5NVA5_9ACTN</name>
<organism evidence="2 3">
    <name type="scientific">Nonomuraea salmonea</name>
    <dbReference type="NCBI Taxonomy" id="46181"/>
    <lineage>
        <taxon>Bacteria</taxon>
        <taxon>Bacillati</taxon>
        <taxon>Actinomycetota</taxon>
        <taxon>Actinomycetes</taxon>
        <taxon>Streptosporangiales</taxon>
        <taxon>Streptosporangiaceae</taxon>
        <taxon>Nonomuraea</taxon>
    </lineage>
</organism>
<sequence>MSGGQWVSAHVFYHGDQDSLITRLIREIVDDLAAEGLGRDFFFLRYWEAGPHVRLRVRAEPSDHARVRRLIEKRSRRFFQTWPSETRISQTEYERSAAELARGEQMTEFAPTLASNDSVAFIPYRREYHRYGRPAMAAVEEHFVDSSRIVLAMLEAGITAEQRVTAGVAMYIIVRLRLAAPPTASQEHAEAYARQRDILLPLGRRLRGLVDHTDQVTRDDGLAGWSRTTAKLRKALQVDPDRTAAVLTTCAHLAANRLGIDLWTERYASSLAAWTVHELREEEHRA</sequence>
<keyword evidence="3" id="KW-1185">Reference proteome</keyword>
<dbReference type="Proteomes" id="UP001589568">
    <property type="component" value="Unassembled WGS sequence"/>
</dbReference>
<protein>
    <submittedName>
        <fullName evidence="2">Thiopeptide-type bacteriocin biosynthesis protein</fullName>
    </submittedName>
</protein>
<evidence type="ECO:0000313" key="2">
    <source>
        <dbReference type="EMBL" id="MFB9474259.1"/>
    </source>
</evidence>
<evidence type="ECO:0000259" key="1">
    <source>
        <dbReference type="Pfam" id="PF14028"/>
    </source>
</evidence>
<evidence type="ECO:0000313" key="3">
    <source>
        <dbReference type="Proteomes" id="UP001589568"/>
    </source>
</evidence>
<proteinExistence type="predicted"/>
<feature type="domain" description="Thiopeptide-type bacteriocin biosynthesis" evidence="1">
    <location>
        <begin position="6"/>
        <end position="272"/>
    </location>
</feature>
<dbReference type="EMBL" id="JBHMCF010000038">
    <property type="protein sequence ID" value="MFB9474259.1"/>
    <property type="molecule type" value="Genomic_DNA"/>
</dbReference>